<sequence length="176" mass="18999">MQHLATAHPSIDWNSLSYDVMWRYAEAQLACKLSAIVDCPFARRQLFDTAAALANKHGASIALVELEPGDMELWRQRLELRGQQHAGTEHVHKPSTWEDLQAVLARNGGCEAWSAAAAPEMHCRLDSTALDTQQQVQEVLHMLQAGSVLADRAGAAQQPAAAAAGLPGTNPGENSI</sequence>
<dbReference type="InterPro" id="IPR027417">
    <property type="entry name" value="P-loop_NTPase"/>
</dbReference>
<keyword evidence="2" id="KW-1185">Reference proteome</keyword>
<evidence type="ECO:0000313" key="2">
    <source>
        <dbReference type="Proteomes" id="UP001055712"/>
    </source>
</evidence>
<proteinExistence type="predicted"/>
<dbReference type="PANTHER" id="PTHR37807:SF3">
    <property type="entry name" value="OS07G0160300 PROTEIN"/>
    <property type="match status" value="1"/>
</dbReference>
<dbReference type="PANTHER" id="PTHR37807">
    <property type="entry name" value="OS07G0160300 PROTEIN"/>
    <property type="match status" value="1"/>
</dbReference>
<name>A0A9D4TTD7_CHLVU</name>
<dbReference type="Gene3D" id="3.40.50.300">
    <property type="entry name" value="P-loop containing nucleotide triphosphate hydrolases"/>
    <property type="match status" value="1"/>
</dbReference>
<dbReference type="Pfam" id="PF13671">
    <property type="entry name" value="AAA_33"/>
    <property type="match status" value="1"/>
</dbReference>
<accession>A0A9D4TTD7</accession>
<protein>
    <submittedName>
        <fullName evidence="1">Uncharacterized protein</fullName>
    </submittedName>
</protein>
<organism evidence="1 2">
    <name type="scientific">Chlorella vulgaris</name>
    <name type="common">Green alga</name>
    <dbReference type="NCBI Taxonomy" id="3077"/>
    <lineage>
        <taxon>Eukaryota</taxon>
        <taxon>Viridiplantae</taxon>
        <taxon>Chlorophyta</taxon>
        <taxon>core chlorophytes</taxon>
        <taxon>Trebouxiophyceae</taxon>
        <taxon>Chlorellales</taxon>
        <taxon>Chlorellaceae</taxon>
        <taxon>Chlorella clade</taxon>
        <taxon>Chlorella</taxon>
    </lineage>
</organism>
<dbReference type="AlphaFoldDB" id="A0A9D4TTD7"/>
<reference evidence="1" key="2">
    <citation type="submission" date="2020-11" db="EMBL/GenBank/DDBJ databases">
        <authorList>
            <person name="Cecchin M."/>
            <person name="Marcolungo L."/>
            <person name="Rossato M."/>
            <person name="Girolomoni L."/>
            <person name="Cosentino E."/>
            <person name="Cuine S."/>
            <person name="Li-Beisson Y."/>
            <person name="Delledonne M."/>
            <person name="Ballottari M."/>
        </authorList>
    </citation>
    <scope>NUCLEOTIDE SEQUENCE</scope>
    <source>
        <strain evidence="1">211/11P</strain>
        <tissue evidence="1">Whole cell</tissue>
    </source>
</reference>
<comment type="caution">
    <text evidence="1">The sequence shown here is derived from an EMBL/GenBank/DDBJ whole genome shotgun (WGS) entry which is preliminary data.</text>
</comment>
<gene>
    <name evidence="1" type="ORF">D9Q98_003133</name>
</gene>
<dbReference type="OrthoDB" id="342190at2759"/>
<dbReference type="Proteomes" id="UP001055712">
    <property type="component" value="Unassembled WGS sequence"/>
</dbReference>
<dbReference type="EMBL" id="SIDB01000004">
    <property type="protein sequence ID" value="KAI3433315.1"/>
    <property type="molecule type" value="Genomic_DNA"/>
</dbReference>
<reference evidence="1" key="1">
    <citation type="journal article" date="2019" name="Plant J.">
        <title>Chlorella vulgaris genome assembly and annotation reveals the molecular basis for metabolic acclimation to high light conditions.</title>
        <authorList>
            <person name="Cecchin M."/>
            <person name="Marcolungo L."/>
            <person name="Rossato M."/>
            <person name="Girolomoni L."/>
            <person name="Cosentino E."/>
            <person name="Cuine S."/>
            <person name="Li-Beisson Y."/>
            <person name="Delledonne M."/>
            <person name="Ballottari M."/>
        </authorList>
    </citation>
    <scope>NUCLEOTIDE SEQUENCE</scope>
    <source>
        <strain evidence="1">211/11P</strain>
    </source>
</reference>
<evidence type="ECO:0000313" key="1">
    <source>
        <dbReference type="EMBL" id="KAI3433315.1"/>
    </source>
</evidence>